<accession>A0ACA9SNI4</accession>
<protein>
    <submittedName>
        <fullName evidence="1">11925_t:CDS:1</fullName>
    </submittedName>
</protein>
<comment type="caution">
    <text evidence="1">The sequence shown here is derived from an EMBL/GenBank/DDBJ whole genome shotgun (WGS) entry which is preliminary data.</text>
</comment>
<feature type="non-terminal residue" evidence="1">
    <location>
        <position position="79"/>
    </location>
</feature>
<keyword evidence="2" id="KW-1185">Reference proteome</keyword>
<dbReference type="EMBL" id="CAJVQC010139957">
    <property type="protein sequence ID" value="CAG8843833.1"/>
    <property type="molecule type" value="Genomic_DNA"/>
</dbReference>
<name>A0ACA9SNI4_9GLOM</name>
<dbReference type="Proteomes" id="UP000789920">
    <property type="component" value="Unassembled WGS sequence"/>
</dbReference>
<gene>
    <name evidence="1" type="ORF">RPERSI_LOCUS32946</name>
</gene>
<proteinExistence type="predicted"/>
<sequence>RLSRSAHGYAEPFCITMDWVSNPSDLNVTDISPGIQQVQYPEPDNMISSSQFLEEQIQIISSQLLTENQQNKYLEEQIQ</sequence>
<evidence type="ECO:0000313" key="1">
    <source>
        <dbReference type="EMBL" id="CAG8843833.1"/>
    </source>
</evidence>
<reference evidence="1" key="1">
    <citation type="submission" date="2021-06" db="EMBL/GenBank/DDBJ databases">
        <authorList>
            <person name="Kallberg Y."/>
            <person name="Tangrot J."/>
            <person name="Rosling A."/>
        </authorList>
    </citation>
    <scope>NUCLEOTIDE SEQUENCE</scope>
    <source>
        <strain evidence="1">MA461A</strain>
    </source>
</reference>
<feature type="non-terminal residue" evidence="1">
    <location>
        <position position="1"/>
    </location>
</feature>
<organism evidence="1 2">
    <name type="scientific">Racocetra persica</name>
    <dbReference type="NCBI Taxonomy" id="160502"/>
    <lineage>
        <taxon>Eukaryota</taxon>
        <taxon>Fungi</taxon>
        <taxon>Fungi incertae sedis</taxon>
        <taxon>Mucoromycota</taxon>
        <taxon>Glomeromycotina</taxon>
        <taxon>Glomeromycetes</taxon>
        <taxon>Diversisporales</taxon>
        <taxon>Gigasporaceae</taxon>
        <taxon>Racocetra</taxon>
    </lineage>
</organism>
<evidence type="ECO:0000313" key="2">
    <source>
        <dbReference type="Proteomes" id="UP000789920"/>
    </source>
</evidence>